<keyword evidence="2" id="KW-1185">Reference proteome</keyword>
<reference evidence="2" key="1">
    <citation type="submission" date="2017-03" db="EMBL/GenBank/DDBJ databases">
        <title>Phytopthora megakarya and P. palmivora, two closely related causual agents of cacao black pod achieved similar genome size and gene model numbers by different mechanisms.</title>
        <authorList>
            <person name="Ali S."/>
            <person name="Shao J."/>
            <person name="Larry D.J."/>
            <person name="Kronmiller B."/>
            <person name="Shen D."/>
            <person name="Strem M.D."/>
            <person name="Melnick R.L."/>
            <person name="Guiltinan M.J."/>
            <person name="Tyler B.M."/>
            <person name="Meinhardt L.W."/>
            <person name="Bailey B.A."/>
        </authorList>
    </citation>
    <scope>NUCLEOTIDE SEQUENCE [LARGE SCALE GENOMIC DNA]</scope>
    <source>
        <strain evidence="2">zdho120</strain>
    </source>
</reference>
<comment type="caution">
    <text evidence="1">The sequence shown here is derived from an EMBL/GenBank/DDBJ whole genome shotgun (WGS) entry which is preliminary data.</text>
</comment>
<proteinExistence type="predicted"/>
<protein>
    <submittedName>
        <fullName evidence="1">Uncharacterized protein</fullName>
    </submittedName>
</protein>
<dbReference type="EMBL" id="NBNE01000350">
    <property type="protein sequence ID" value="OWZ20200.1"/>
    <property type="molecule type" value="Genomic_DNA"/>
</dbReference>
<dbReference type="Proteomes" id="UP000198211">
    <property type="component" value="Unassembled WGS sequence"/>
</dbReference>
<accession>A0A225WTE6</accession>
<dbReference type="OrthoDB" id="127224at2759"/>
<name>A0A225WTE6_9STRA</name>
<evidence type="ECO:0000313" key="2">
    <source>
        <dbReference type="Proteomes" id="UP000198211"/>
    </source>
</evidence>
<organism evidence="1 2">
    <name type="scientific">Phytophthora megakarya</name>
    <dbReference type="NCBI Taxonomy" id="4795"/>
    <lineage>
        <taxon>Eukaryota</taxon>
        <taxon>Sar</taxon>
        <taxon>Stramenopiles</taxon>
        <taxon>Oomycota</taxon>
        <taxon>Peronosporomycetes</taxon>
        <taxon>Peronosporales</taxon>
        <taxon>Peronosporaceae</taxon>
        <taxon>Phytophthora</taxon>
    </lineage>
</organism>
<evidence type="ECO:0000313" key="1">
    <source>
        <dbReference type="EMBL" id="OWZ20200.1"/>
    </source>
</evidence>
<sequence length="339" mass="38405">MLSTRTQKLWRQIALSQLDRRRLSESENVSLREMVHIQILEAKNLRRILKRRSRIEVCGPSCSFILTLPNLALLQSMEEAFGVKGIKALKKRTSTDNHHTFERLLLESDVLFVGMDDLFGAKGMDNLPFTGHVRETNLDIVDGVYYEMLQRRMLPFDIHTTETAVWECLRHVAMDNLREVGSSNGRVNVHPYTTEEEGDTLRSSFFAVMSGVGDLAGTFNTKVVRRYRGEDKITFVFRVISEPKFERGRQGISATTTMQIVLNTVDTGDEDATTMMKVYFTAERSTLAAREDPATPMAFAAWDKLVPRFPIDVESILLDGKRNTSALAGQDTNSEQLCT</sequence>
<dbReference type="AlphaFoldDB" id="A0A225WTE6"/>
<gene>
    <name evidence="1" type="ORF">PHMEG_0005413</name>
</gene>